<evidence type="ECO:0000313" key="7">
    <source>
        <dbReference type="Proteomes" id="UP000054558"/>
    </source>
</evidence>
<keyword evidence="7" id="KW-1185">Reference proteome</keyword>
<dbReference type="PROSITE" id="PS50865">
    <property type="entry name" value="ZF_MYND_2"/>
    <property type="match status" value="1"/>
</dbReference>
<dbReference type="Pfam" id="PF01753">
    <property type="entry name" value="zf-MYND"/>
    <property type="match status" value="1"/>
</dbReference>
<name>A0A1Y1IKF4_KLENI</name>
<protein>
    <recommendedName>
        <fullName evidence="5">MYND-type domain-containing protein</fullName>
    </recommendedName>
</protein>
<accession>A0A1Y1IKF4</accession>
<dbReference type="Proteomes" id="UP000054558">
    <property type="component" value="Unassembled WGS sequence"/>
</dbReference>
<dbReference type="PROSITE" id="PS01360">
    <property type="entry name" value="ZF_MYND_1"/>
    <property type="match status" value="1"/>
</dbReference>
<feature type="domain" description="MYND-type" evidence="5">
    <location>
        <begin position="89"/>
        <end position="134"/>
    </location>
</feature>
<dbReference type="OrthoDB" id="5231159at2759"/>
<dbReference type="EMBL" id="DF237611">
    <property type="protein sequence ID" value="GAQ90612.1"/>
    <property type="molecule type" value="Genomic_DNA"/>
</dbReference>
<dbReference type="SUPFAM" id="SSF144232">
    <property type="entry name" value="HIT/MYND zinc finger-like"/>
    <property type="match status" value="1"/>
</dbReference>
<evidence type="ECO:0000313" key="6">
    <source>
        <dbReference type="EMBL" id="GAQ90612.1"/>
    </source>
</evidence>
<reference evidence="6 7" key="1">
    <citation type="journal article" date="2014" name="Nat. Commun.">
        <title>Klebsormidium flaccidum genome reveals primary factors for plant terrestrial adaptation.</title>
        <authorList>
            <person name="Hori K."/>
            <person name="Maruyama F."/>
            <person name="Fujisawa T."/>
            <person name="Togashi T."/>
            <person name="Yamamoto N."/>
            <person name="Seo M."/>
            <person name="Sato S."/>
            <person name="Yamada T."/>
            <person name="Mori H."/>
            <person name="Tajima N."/>
            <person name="Moriyama T."/>
            <person name="Ikeuchi M."/>
            <person name="Watanabe M."/>
            <person name="Wada H."/>
            <person name="Kobayashi K."/>
            <person name="Saito M."/>
            <person name="Masuda T."/>
            <person name="Sasaki-Sekimoto Y."/>
            <person name="Mashiguchi K."/>
            <person name="Awai K."/>
            <person name="Shimojima M."/>
            <person name="Masuda S."/>
            <person name="Iwai M."/>
            <person name="Nobusawa T."/>
            <person name="Narise T."/>
            <person name="Kondo S."/>
            <person name="Saito H."/>
            <person name="Sato R."/>
            <person name="Murakawa M."/>
            <person name="Ihara Y."/>
            <person name="Oshima-Yamada Y."/>
            <person name="Ohtaka K."/>
            <person name="Satoh M."/>
            <person name="Sonobe K."/>
            <person name="Ishii M."/>
            <person name="Ohtani R."/>
            <person name="Kanamori-Sato M."/>
            <person name="Honoki R."/>
            <person name="Miyazaki D."/>
            <person name="Mochizuki H."/>
            <person name="Umetsu J."/>
            <person name="Higashi K."/>
            <person name="Shibata D."/>
            <person name="Kamiya Y."/>
            <person name="Sato N."/>
            <person name="Nakamura Y."/>
            <person name="Tabata S."/>
            <person name="Ida S."/>
            <person name="Kurokawa K."/>
            <person name="Ohta H."/>
        </authorList>
    </citation>
    <scope>NUCLEOTIDE SEQUENCE [LARGE SCALE GENOMIC DNA]</scope>
    <source>
        <strain evidence="6 7">NIES-2285</strain>
    </source>
</reference>
<evidence type="ECO:0000256" key="1">
    <source>
        <dbReference type="ARBA" id="ARBA00022723"/>
    </source>
</evidence>
<dbReference type="GO" id="GO:0008270">
    <property type="term" value="F:zinc ion binding"/>
    <property type="evidence" value="ECO:0007669"/>
    <property type="project" value="UniProtKB-KW"/>
</dbReference>
<evidence type="ECO:0000256" key="4">
    <source>
        <dbReference type="PROSITE-ProRule" id="PRU00134"/>
    </source>
</evidence>
<evidence type="ECO:0000256" key="2">
    <source>
        <dbReference type="ARBA" id="ARBA00022771"/>
    </source>
</evidence>
<evidence type="ECO:0000256" key="3">
    <source>
        <dbReference type="ARBA" id="ARBA00022833"/>
    </source>
</evidence>
<dbReference type="AlphaFoldDB" id="A0A1Y1IKF4"/>
<organism evidence="6 7">
    <name type="scientific">Klebsormidium nitens</name>
    <name type="common">Green alga</name>
    <name type="synonym">Ulothrix nitens</name>
    <dbReference type="NCBI Taxonomy" id="105231"/>
    <lineage>
        <taxon>Eukaryota</taxon>
        <taxon>Viridiplantae</taxon>
        <taxon>Streptophyta</taxon>
        <taxon>Klebsormidiophyceae</taxon>
        <taxon>Klebsormidiales</taxon>
        <taxon>Klebsormidiaceae</taxon>
        <taxon>Klebsormidium</taxon>
    </lineage>
</organism>
<keyword evidence="2 4" id="KW-0863">Zinc-finger</keyword>
<evidence type="ECO:0000259" key="5">
    <source>
        <dbReference type="PROSITE" id="PS50865"/>
    </source>
</evidence>
<dbReference type="InterPro" id="IPR002893">
    <property type="entry name" value="Znf_MYND"/>
</dbReference>
<keyword evidence="1" id="KW-0479">Metal-binding</keyword>
<dbReference type="Gene3D" id="6.10.140.2220">
    <property type="match status" value="1"/>
</dbReference>
<gene>
    <name evidence="6" type="ORF">KFL_006620070</name>
</gene>
<keyword evidence="3" id="KW-0862">Zinc</keyword>
<proteinExistence type="predicted"/>
<sequence>MKEEDTIRSLKIKERCLVDLQKKIMHPKDPQSASVWRKRYLNKCREDLILETRLPFVRAVSNLDLKRSPGSVKSLAAWASKRRETPIVCSWELCEAGSVVDAGRLFSKCANCSLAYYCSKDHQKKHWPSHKQHCKLASSTIDSLLEG</sequence>